<name>A0A6J5SRR4_9CAUD</name>
<gene>
    <name evidence="2" type="ORF">UFOVP1603_18</name>
    <name evidence="1" type="ORF">UFOVP833_7</name>
</gene>
<evidence type="ECO:0000313" key="1">
    <source>
        <dbReference type="EMBL" id="CAB4164951.1"/>
    </source>
</evidence>
<dbReference type="EMBL" id="LR797475">
    <property type="protein sequence ID" value="CAB4218188.1"/>
    <property type="molecule type" value="Genomic_DNA"/>
</dbReference>
<reference evidence="2" key="1">
    <citation type="submission" date="2020-05" db="EMBL/GenBank/DDBJ databases">
        <authorList>
            <person name="Chiriac C."/>
            <person name="Salcher M."/>
            <person name="Ghai R."/>
            <person name="Kavagutti S V."/>
        </authorList>
    </citation>
    <scope>NUCLEOTIDE SEQUENCE</scope>
</reference>
<sequence length="224" mass="25196">MTIKVPFLTKAEIERDAEMLLAEYEETVGAPVKLPVPVDEITTYHLALQLGFADLHETLDIPMRGGQPDILGAIWVSDEAIMIDRSLDPKKYPAMLGRYRYSVGHEVGHWRLHRFYVAQDANQMSFLGAPSRPTVICRSSEVTEPIEWQANFHAACLLMPRKLVLGAWRSHFGDADPFVFDRARHSKPMGRRGGGPRALGAIFRDVAKPPCERSSQELLWTETG</sequence>
<proteinExistence type="predicted"/>
<accession>A0A6J5SRR4</accession>
<protein>
    <submittedName>
        <fullName evidence="2">IrrE N-terminal-like domain containing protein</fullName>
    </submittedName>
</protein>
<evidence type="ECO:0000313" key="2">
    <source>
        <dbReference type="EMBL" id="CAB4218188.1"/>
    </source>
</evidence>
<organism evidence="2">
    <name type="scientific">uncultured Caudovirales phage</name>
    <dbReference type="NCBI Taxonomy" id="2100421"/>
    <lineage>
        <taxon>Viruses</taxon>
        <taxon>Duplodnaviria</taxon>
        <taxon>Heunggongvirae</taxon>
        <taxon>Uroviricota</taxon>
        <taxon>Caudoviricetes</taxon>
        <taxon>Peduoviridae</taxon>
        <taxon>Maltschvirus</taxon>
        <taxon>Maltschvirus maltsch</taxon>
    </lineage>
</organism>
<dbReference type="EMBL" id="LR796770">
    <property type="protein sequence ID" value="CAB4164951.1"/>
    <property type="molecule type" value="Genomic_DNA"/>
</dbReference>